<dbReference type="Pfam" id="PF06133">
    <property type="entry name" value="Com_YlbF"/>
    <property type="match status" value="1"/>
</dbReference>
<evidence type="ECO:0000313" key="1">
    <source>
        <dbReference type="EMBL" id="MDQ0177688.1"/>
    </source>
</evidence>
<dbReference type="InterPro" id="IPR052767">
    <property type="entry name" value="Bact_com_dev_regulator"/>
</dbReference>
<sequence length="146" mass="16691">MLATAERLQVLTESEQLSKMILQTEIADTYRQLYDKLKTDPCTQKKIASFVRMKILYDEVQRFGRYHPDYSRVMKETRQLKRDMDMDENVARFRQVENELQQLLDEISIIIGKSVSEHIKVPTGNPFFDNASVCSGGCSTGGSCGS</sequence>
<protein>
    <submittedName>
        <fullName evidence="1">Cell fate (Sporulation/competence/biofilm development) regulator YlbF (YheA/YmcA/DUF963 family)</fullName>
    </submittedName>
</protein>
<proteinExistence type="predicted"/>
<name>A0ABT9WWL2_9BACI</name>
<dbReference type="Proteomes" id="UP001223586">
    <property type="component" value="Unassembled WGS sequence"/>
</dbReference>
<dbReference type="EMBL" id="JAUSTT010000025">
    <property type="protein sequence ID" value="MDQ0177688.1"/>
    <property type="molecule type" value="Genomic_DNA"/>
</dbReference>
<dbReference type="InterPro" id="IPR023378">
    <property type="entry name" value="YheA/YmcA-like_dom_sf"/>
</dbReference>
<dbReference type="PANTHER" id="PTHR38448:SF2">
    <property type="entry name" value="REGULATORY PROTEIN YLBF"/>
    <property type="match status" value="1"/>
</dbReference>
<comment type="caution">
    <text evidence="1">The sequence shown here is derived from an EMBL/GenBank/DDBJ whole genome shotgun (WGS) entry which is preliminary data.</text>
</comment>
<accession>A0ABT9WWL2</accession>
<reference evidence="1 2" key="1">
    <citation type="submission" date="2023-07" db="EMBL/GenBank/DDBJ databases">
        <title>Genomic Encyclopedia of Type Strains, Phase IV (KMG-IV): sequencing the most valuable type-strain genomes for metagenomic binning, comparative biology and taxonomic classification.</title>
        <authorList>
            <person name="Goeker M."/>
        </authorList>
    </citation>
    <scope>NUCLEOTIDE SEQUENCE [LARGE SCALE GENOMIC DNA]</scope>
    <source>
        <strain evidence="1 2">DSM 23837</strain>
    </source>
</reference>
<evidence type="ECO:0000313" key="2">
    <source>
        <dbReference type="Proteomes" id="UP001223586"/>
    </source>
</evidence>
<keyword evidence="2" id="KW-1185">Reference proteome</keyword>
<dbReference type="SUPFAM" id="SSF158622">
    <property type="entry name" value="YheA/YmcA-like"/>
    <property type="match status" value="1"/>
</dbReference>
<dbReference type="PANTHER" id="PTHR38448">
    <property type="entry name" value="REGULATORY PROTEIN YLBF-RELATED"/>
    <property type="match status" value="1"/>
</dbReference>
<gene>
    <name evidence="1" type="ORF">J2S08_003569</name>
</gene>
<dbReference type="RefSeq" id="WP_307231894.1">
    <property type="nucleotide sequence ID" value="NZ_JAUSTT010000025.1"/>
</dbReference>
<dbReference type="Gene3D" id="1.20.1500.10">
    <property type="entry name" value="YheA/YmcA-like"/>
    <property type="match status" value="1"/>
</dbReference>
<dbReference type="InterPro" id="IPR010368">
    <property type="entry name" value="Com_YlbF"/>
</dbReference>
<organism evidence="1 2">
    <name type="scientific">Bacillus chungangensis</name>
    <dbReference type="NCBI Taxonomy" id="587633"/>
    <lineage>
        <taxon>Bacteria</taxon>
        <taxon>Bacillati</taxon>
        <taxon>Bacillota</taxon>
        <taxon>Bacilli</taxon>
        <taxon>Bacillales</taxon>
        <taxon>Bacillaceae</taxon>
        <taxon>Bacillus</taxon>
    </lineage>
</organism>